<dbReference type="PANTHER" id="PTHR35317:SF31">
    <property type="entry name" value="DUF4219 DOMAIN-CONTAINING PROTEIN"/>
    <property type="match status" value="1"/>
</dbReference>
<dbReference type="InParanoid" id="A0A1Q3BSQ3"/>
<name>A0A1Q3BSQ3_CEPFO</name>
<dbReference type="OrthoDB" id="776828at2759"/>
<evidence type="ECO:0000313" key="2">
    <source>
        <dbReference type="Proteomes" id="UP000187406"/>
    </source>
</evidence>
<dbReference type="Proteomes" id="UP000187406">
    <property type="component" value="Unassembled WGS sequence"/>
</dbReference>
<dbReference type="AlphaFoldDB" id="A0A1Q3BSQ3"/>
<keyword evidence="2" id="KW-1185">Reference proteome</keyword>
<comment type="caution">
    <text evidence="1">The sequence shown here is derived from an EMBL/GenBank/DDBJ whole genome shotgun (WGS) entry which is preliminary data.</text>
</comment>
<reference evidence="2" key="1">
    <citation type="submission" date="2016-04" db="EMBL/GenBank/DDBJ databases">
        <title>Cephalotus genome sequencing.</title>
        <authorList>
            <person name="Fukushima K."/>
            <person name="Hasebe M."/>
            <person name="Fang X."/>
        </authorList>
    </citation>
    <scope>NUCLEOTIDE SEQUENCE [LARGE SCALE GENOMIC DNA]</scope>
    <source>
        <strain evidence="2">cv. St1</strain>
    </source>
</reference>
<proteinExistence type="predicted"/>
<dbReference type="PANTHER" id="PTHR35317">
    <property type="entry name" value="OS04G0629600 PROTEIN"/>
    <property type="match status" value="1"/>
</dbReference>
<gene>
    <name evidence="1" type="ORF">CFOL_v3_14436</name>
</gene>
<dbReference type="Pfam" id="PF14223">
    <property type="entry name" value="Retrotran_gag_2"/>
    <property type="match status" value="1"/>
</dbReference>
<sequence>MKAFLRAYDLWECVEKGYEPSEIAEHMTVAQIKQHKEESSKNFKALSFLHSVVATSIFPRMVGANSAKEAWTTLQEEFQGSERVRVVKLLNLKREFELLKMKETDVVKIML</sequence>
<dbReference type="EMBL" id="BDDD01000854">
    <property type="protein sequence ID" value="GAV70939.1"/>
    <property type="molecule type" value="Genomic_DNA"/>
</dbReference>
<protein>
    <submittedName>
        <fullName evidence="1">UBN2 domain-containing protein</fullName>
    </submittedName>
</protein>
<evidence type="ECO:0000313" key="1">
    <source>
        <dbReference type="EMBL" id="GAV70939.1"/>
    </source>
</evidence>
<accession>A0A1Q3BSQ3</accession>
<organism evidence="1 2">
    <name type="scientific">Cephalotus follicularis</name>
    <name type="common">Albany pitcher plant</name>
    <dbReference type="NCBI Taxonomy" id="3775"/>
    <lineage>
        <taxon>Eukaryota</taxon>
        <taxon>Viridiplantae</taxon>
        <taxon>Streptophyta</taxon>
        <taxon>Embryophyta</taxon>
        <taxon>Tracheophyta</taxon>
        <taxon>Spermatophyta</taxon>
        <taxon>Magnoliopsida</taxon>
        <taxon>eudicotyledons</taxon>
        <taxon>Gunneridae</taxon>
        <taxon>Pentapetalae</taxon>
        <taxon>rosids</taxon>
        <taxon>fabids</taxon>
        <taxon>Oxalidales</taxon>
        <taxon>Cephalotaceae</taxon>
        <taxon>Cephalotus</taxon>
    </lineage>
</organism>